<evidence type="ECO:0000313" key="2">
    <source>
        <dbReference type="Proteomes" id="UP001174934"/>
    </source>
</evidence>
<proteinExistence type="predicted"/>
<name>A0AA39WN98_9PEZI</name>
<comment type="caution">
    <text evidence="1">The sequence shown here is derived from an EMBL/GenBank/DDBJ whole genome shotgun (WGS) entry which is preliminary data.</text>
</comment>
<dbReference type="AlphaFoldDB" id="A0AA39WN98"/>
<evidence type="ECO:0000313" key="1">
    <source>
        <dbReference type="EMBL" id="KAK0618553.1"/>
    </source>
</evidence>
<dbReference type="EMBL" id="JAULSR010000005">
    <property type="protein sequence ID" value="KAK0618553.1"/>
    <property type="molecule type" value="Genomic_DNA"/>
</dbReference>
<dbReference type="Proteomes" id="UP001174934">
    <property type="component" value="Unassembled WGS sequence"/>
</dbReference>
<gene>
    <name evidence="1" type="ORF">B0T17DRAFT_342608</name>
</gene>
<sequence length="147" mass="16643">MLQAPLTMVSPKLKQRADLNAGLSLVAHCSLPVLPRCRPLHVSNGRSWTRCFALPLHTRCTIEHFSKRQTVLTHVAPPQPLTPSVFLVPLFLELGIARTFKFQLNDCRGHFFTPSPDNSPRIKYHSTLRSWSSNQILARFQPKPLPV</sequence>
<organism evidence="1 2">
    <name type="scientific">Bombardia bombarda</name>
    <dbReference type="NCBI Taxonomy" id="252184"/>
    <lineage>
        <taxon>Eukaryota</taxon>
        <taxon>Fungi</taxon>
        <taxon>Dikarya</taxon>
        <taxon>Ascomycota</taxon>
        <taxon>Pezizomycotina</taxon>
        <taxon>Sordariomycetes</taxon>
        <taxon>Sordariomycetidae</taxon>
        <taxon>Sordariales</taxon>
        <taxon>Lasiosphaeriaceae</taxon>
        <taxon>Bombardia</taxon>
    </lineage>
</organism>
<reference evidence="1" key="1">
    <citation type="submission" date="2023-06" db="EMBL/GenBank/DDBJ databases">
        <title>Genome-scale phylogeny and comparative genomics of the fungal order Sordariales.</title>
        <authorList>
            <consortium name="Lawrence Berkeley National Laboratory"/>
            <person name="Hensen N."/>
            <person name="Bonometti L."/>
            <person name="Westerberg I."/>
            <person name="Brannstrom I.O."/>
            <person name="Guillou S."/>
            <person name="Cros-Aarteil S."/>
            <person name="Calhoun S."/>
            <person name="Haridas S."/>
            <person name="Kuo A."/>
            <person name="Mondo S."/>
            <person name="Pangilinan J."/>
            <person name="Riley R."/>
            <person name="LaButti K."/>
            <person name="Andreopoulos B."/>
            <person name="Lipzen A."/>
            <person name="Chen C."/>
            <person name="Yanf M."/>
            <person name="Daum C."/>
            <person name="Ng V."/>
            <person name="Clum A."/>
            <person name="Steindorff A."/>
            <person name="Ohm R."/>
            <person name="Martin F."/>
            <person name="Silar P."/>
            <person name="Natvig D."/>
            <person name="Lalanne C."/>
            <person name="Gautier V."/>
            <person name="Ament-velasquez S.L."/>
            <person name="Kruys A."/>
            <person name="Hutchinson M.I."/>
            <person name="Powell A.J."/>
            <person name="Barry K."/>
            <person name="Miller A.N."/>
            <person name="Grigoriev I.V."/>
            <person name="Debuchy R."/>
            <person name="Gladieux P."/>
            <person name="Thoren M.H."/>
            <person name="Johannesson H."/>
        </authorList>
    </citation>
    <scope>NUCLEOTIDE SEQUENCE</scope>
    <source>
        <strain evidence="1">SMH3391-2</strain>
    </source>
</reference>
<keyword evidence="2" id="KW-1185">Reference proteome</keyword>
<accession>A0AA39WN98</accession>
<protein>
    <submittedName>
        <fullName evidence="1">Uncharacterized protein</fullName>
    </submittedName>
</protein>